<proteinExistence type="predicted"/>
<dbReference type="InterPro" id="IPR003593">
    <property type="entry name" value="AAA+_ATPase"/>
</dbReference>
<dbReference type="InterPro" id="IPR051309">
    <property type="entry name" value="ABCF_ATPase"/>
</dbReference>
<feature type="coiled-coil region" evidence="3">
    <location>
        <begin position="549"/>
        <end position="610"/>
    </location>
</feature>
<evidence type="ECO:0000256" key="4">
    <source>
        <dbReference type="SAM" id="MobiDB-lite"/>
    </source>
</evidence>
<keyword evidence="3" id="KW-0175">Coiled coil</keyword>
<dbReference type="PANTHER" id="PTHR42855:SF1">
    <property type="entry name" value="ABC TRANSPORTER DOMAIN-CONTAINING PROTEIN"/>
    <property type="match status" value="1"/>
</dbReference>
<name>A0ABW2IIS1_9PROT</name>
<dbReference type="InterPro" id="IPR032524">
    <property type="entry name" value="ABC_tran_C"/>
</dbReference>
<dbReference type="InterPro" id="IPR003439">
    <property type="entry name" value="ABC_transporter-like_ATP-bd"/>
</dbReference>
<feature type="compositionally biased region" description="Low complexity" evidence="4">
    <location>
        <begin position="516"/>
        <end position="536"/>
    </location>
</feature>
<feature type="region of interest" description="Disordered" evidence="4">
    <location>
        <begin position="511"/>
        <end position="544"/>
    </location>
</feature>
<feature type="domain" description="ABC transporter" evidence="5">
    <location>
        <begin position="287"/>
        <end position="510"/>
    </location>
</feature>
<feature type="domain" description="ABC transporter" evidence="5">
    <location>
        <begin position="7"/>
        <end position="216"/>
    </location>
</feature>
<dbReference type="PROSITE" id="PS50893">
    <property type="entry name" value="ABC_TRANSPORTER_2"/>
    <property type="match status" value="2"/>
</dbReference>
<dbReference type="GO" id="GO:0005524">
    <property type="term" value="F:ATP binding"/>
    <property type="evidence" value="ECO:0007669"/>
    <property type="project" value="UniProtKB-KW"/>
</dbReference>
<dbReference type="Gene3D" id="1.10.287.380">
    <property type="entry name" value="Valyl-tRNA synthetase, C-terminal domain"/>
    <property type="match status" value="1"/>
</dbReference>
<keyword evidence="2 6" id="KW-0067">ATP-binding</keyword>
<dbReference type="RefSeq" id="WP_382166106.1">
    <property type="nucleotide sequence ID" value="NZ_JBHTBR010000002.1"/>
</dbReference>
<gene>
    <name evidence="6" type="ORF">ACFQS8_04695</name>
</gene>
<dbReference type="InterPro" id="IPR037118">
    <property type="entry name" value="Val-tRNA_synth_C_sf"/>
</dbReference>
<dbReference type="SUPFAM" id="SSF52540">
    <property type="entry name" value="P-loop containing nucleoside triphosphate hydrolases"/>
    <property type="match status" value="2"/>
</dbReference>
<dbReference type="Pfam" id="PF16326">
    <property type="entry name" value="ABC_tran_CTD"/>
    <property type="match status" value="1"/>
</dbReference>
<dbReference type="Gene3D" id="3.40.50.300">
    <property type="entry name" value="P-loop containing nucleotide triphosphate hydrolases"/>
    <property type="match status" value="2"/>
</dbReference>
<protein>
    <submittedName>
        <fullName evidence="6">ABC-F family ATP-binding cassette domain-containing protein</fullName>
    </submittedName>
</protein>
<dbReference type="CDD" id="cd03221">
    <property type="entry name" value="ABCF_EF-3"/>
    <property type="match status" value="2"/>
</dbReference>
<comment type="caution">
    <text evidence="6">The sequence shown here is derived from an EMBL/GenBank/DDBJ whole genome shotgun (WGS) entry which is preliminary data.</text>
</comment>
<evidence type="ECO:0000313" key="7">
    <source>
        <dbReference type="Proteomes" id="UP001596492"/>
    </source>
</evidence>
<organism evidence="6 7">
    <name type="scientific">Hirschia litorea</name>
    <dbReference type="NCBI Taxonomy" id="1199156"/>
    <lineage>
        <taxon>Bacteria</taxon>
        <taxon>Pseudomonadati</taxon>
        <taxon>Pseudomonadota</taxon>
        <taxon>Alphaproteobacteria</taxon>
        <taxon>Hyphomonadales</taxon>
        <taxon>Hyphomonadaceae</taxon>
        <taxon>Hirschia</taxon>
    </lineage>
</organism>
<evidence type="ECO:0000256" key="1">
    <source>
        <dbReference type="ARBA" id="ARBA00022741"/>
    </source>
</evidence>
<dbReference type="Proteomes" id="UP001596492">
    <property type="component" value="Unassembled WGS sequence"/>
</dbReference>
<evidence type="ECO:0000256" key="2">
    <source>
        <dbReference type="ARBA" id="ARBA00022840"/>
    </source>
</evidence>
<dbReference type="Pfam" id="PF00005">
    <property type="entry name" value="ABC_tran"/>
    <property type="match status" value="2"/>
</dbReference>
<keyword evidence="1" id="KW-0547">Nucleotide-binding</keyword>
<evidence type="ECO:0000256" key="3">
    <source>
        <dbReference type="SAM" id="Coils"/>
    </source>
</evidence>
<evidence type="ECO:0000259" key="5">
    <source>
        <dbReference type="PROSITE" id="PS50893"/>
    </source>
</evidence>
<reference evidence="7" key="1">
    <citation type="journal article" date="2019" name="Int. J. Syst. Evol. Microbiol.">
        <title>The Global Catalogue of Microorganisms (GCM) 10K type strain sequencing project: providing services to taxonomists for standard genome sequencing and annotation.</title>
        <authorList>
            <consortium name="The Broad Institute Genomics Platform"/>
            <consortium name="The Broad Institute Genome Sequencing Center for Infectious Disease"/>
            <person name="Wu L."/>
            <person name="Ma J."/>
        </authorList>
    </citation>
    <scope>NUCLEOTIDE SEQUENCE [LARGE SCALE GENOMIC DNA]</scope>
    <source>
        <strain evidence="7">CCUG 51308</strain>
    </source>
</reference>
<accession>A0ABW2IIS1</accession>
<dbReference type="PROSITE" id="PS00211">
    <property type="entry name" value="ABC_TRANSPORTER_1"/>
    <property type="match status" value="2"/>
</dbReference>
<sequence>MSQAPIATLRNVQLTLGGAPLFTGVDLSLSAGERIALVGRNGAGKSTLMRIFASALEADSGDIWRQPGASLQYLHQEPDFTNYPTALSYAAADIDETELYMAEMELDMAGLAHDVDPSTLSGGQAKRLALARAFASDPDILLLDEPTNHLDVSAIEELEGRISGFRGAILLVSHDRRFMENTTTATAWLRQGIVRKIDRGYKAFDEWAEQVEAEEEKALDRLETKLKAEKRWLLRGVTGRRKRNQGRLTKVANMRAEQAERKTNITQANTTASIISNDAAPSSKLVFEGINIQKSFDTPTGKKVIAKDFSIKIMRGARLGLVGGNGAGKTTLLKIMLGELEPDEGSGRVRIAQNLKIAYLDQTRQTLDGDHTLWETLAPDGGDQIMVRDYPRHVASYAKDFMFGPEQLRQPVSALSGGERNRLTLALALAKASNLMVLDEPTNDLDMETLDLLEDMLMDYDGTLIIVSHDRAFLDGVVTSVLTPEGDGHWLETPGGYSDYLIQKKHMADQKKKIAQAKNNQSNTSNSQKSSKSTNKPSAKLTYKDQHRFDELEKLIPKREAEISQLETDLAEPDLFTKKPDEFHSKAKRLDTAREELESFEMEWLELEEKRSPTS</sequence>
<dbReference type="PANTHER" id="PTHR42855">
    <property type="entry name" value="ABC TRANSPORTER ATP-BINDING SUBUNIT"/>
    <property type="match status" value="1"/>
</dbReference>
<evidence type="ECO:0000313" key="6">
    <source>
        <dbReference type="EMBL" id="MFC7290902.1"/>
    </source>
</evidence>
<keyword evidence="7" id="KW-1185">Reference proteome</keyword>
<dbReference type="EMBL" id="JBHTBR010000002">
    <property type="protein sequence ID" value="MFC7290902.1"/>
    <property type="molecule type" value="Genomic_DNA"/>
</dbReference>
<dbReference type="InterPro" id="IPR027417">
    <property type="entry name" value="P-loop_NTPase"/>
</dbReference>
<dbReference type="SMART" id="SM00382">
    <property type="entry name" value="AAA"/>
    <property type="match status" value="2"/>
</dbReference>
<dbReference type="InterPro" id="IPR017871">
    <property type="entry name" value="ABC_transporter-like_CS"/>
</dbReference>